<comment type="caution">
    <text evidence="4">The sequence shown here is derived from an EMBL/GenBank/DDBJ whole genome shotgun (WGS) entry which is preliminary data.</text>
</comment>
<dbReference type="KEGG" id="abe:ARB_07073"/>
<feature type="signal peptide" evidence="3">
    <location>
        <begin position="1"/>
        <end position="16"/>
    </location>
</feature>
<evidence type="ECO:0000256" key="1">
    <source>
        <dbReference type="SAM" id="MobiDB-lite"/>
    </source>
</evidence>
<protein>
    <submittedName>
        <fullName evidence="4">Uncharacterized protein</fullName>
    </submittedName>
</protein>
<dbReference type="Proteomes" id="UP000008866">
    <property type="component" value="Unassembled WGS sequence"/>
</dbReference>
<feature type="compositionally biased region" description="Gly residues" evidence="1">
    <location>
        <begin position="129"/>
        <end position="139"/>
    </location>
</feature>
<feature type="chain" id="PRO_5005342511" evidence="3">
    <location>
        <begin position="17"/>
        <end position="257"/>
    </location>
</feature>
<name>D4AS58_ARTBC</name>
<evidence type="ECO:0000256" key="3">
    <source>
        <dbReference type="SAM" id="SignalP"/>
    </source>
</evidence>
<keyword evidence="2" id="KW-0472">Membrane</keyword>
<dbReference type="HOGENOM" id="CLU_1081726_0_0_1"/>
<feature type="transmembrane region" description="Helical" evidence="2">
    <location>
        <begin position="232"/>
        <end position="252"/>
    </location>
</feature>
<keyword evidence="2" id="KW-0812">Transmembrane</keyword>
<keyword evidence="3" id="KW-0732">Signal</keyword>
<feature type="transmembrane region" description="Helical" evidence="2">
    <location>
        <begin position="200"/>
        <end position="220"/>
    </location>
</feature>
<reference evidence="5" key="1">
    <citation type="journal article" date="2011" name="Genome Biol.">
        <title>Comparative and functional genomics provide insights into the pathogenicity of dermatophytic fungi.</title>
        <authorList>
            <person name="Burmester A."/>
            <person name="Shelest E."/>
            <person name="Gloeckner G."/>
            <person name="Heddergott C."/>
            <person name="Schindler S."/>
            <person name="Staib P."/>
            <person name="Heidel A."/>
            <person name="Felder M."/>
            <person name="Petzold A."/>
            <person name="Szafranski K."/>
            <person name="Feuermann M."/>
            <person name="Pedruzzi I."/>
            <person name="Priebe S."/>
            <person name="Groth M."/>
            <person name="Winkler R."/>
            <person name="Li W."/>
            <person name="Kniemeyer O."/>
            <person name="Schroeckh V."/>
            <person name="Hertweck C."/>
            <person name="Hube B."/>
            <person name="White T.C."/>
            <person name="Platzer M."/>
            <person name="Guthke R."/>
            <person name="Heitman J."/>
            <person name="Woestemeyer J."/>
            <person name="Zipfel P.F."/>
            <person name="Monod M."/>
            <person name="Brakhage A.A."/>
        </authorList>
    </citation>
    <scope>NUCLEOTIDE SEQUENCE [LARGE SCALE GENOMIC DNA]</scope>
    <source>
        <strain evidence="5">ATCC MYA-4681 / CBS 112371</strain>
    </source>
</reference>
<organism evidence="4 5">
    <name type="scientific">Arthroderma benhamiae (strain ATCC MYA-4681 / CBS 112371)</name>
    <name type="common">Trichophyton mentagrophytes</name>
    <dbReference type="NCBI Taxonomy" id="663331"/>
    <lineage>
        <taxon>Eukaryota</taxon>
        <taxon>Fungi</taxon>
        <taxon>Dikarya</taxon>
        <taxon>Ascomycota</taxon>
        <taxon>Pezizomycotina</taxon>
        <taxon>Eurotiomycetes</taxon>
        <taxon>Eurotiomycetidae</taxon>
        <taxon>Onygenales</taxon>
        <taxon>Arthrodermataceae</taxon>
        <taxon>Trichophyton</taxon>
    </lineage>
</organism>
<accession>D4AS58</accession>
<proteinExistence type="predicted"/>
<evidence type="ECO:0000313" key="4">
    <source>
        <dbReference type="EMBL" id="EFE34122.1"/>
    </source>
</evidence>
<keyword evidence="5" id="KW-1185">Reference proteome</keyword>
<gene>
    <name evidence="4" type="ORF">ARB_07073</name>
</gene>
<dbReference type="AlphaFoldDB" id="D4AS58"/>
<dbReference type="EMBL" id="ABSU01000007">
    <property type="protein sequence ID" value="EFE34122.1"/>
    <property type="molecule type" value="Genomic_DNA"/>
</dbReference>
<dbReference type="GeneID" id="9520563"/>
<evidence type="ECO:0000256" key="2">
    <source>
        <dbReference type="SAM" id="Phobius"/>
    </source>
</evidence>
<feature type="region of interest" description="Disordered" evidence="1">
    <location>
        <begin position="106"/>
        <end position="139"/>
    </location>
</feature>
<evidence type="ECO:0000313" key="5">
    <source>
        <dbReference type="Proteomes" id="UP000008866"/>
    </source>
</evidence>
<dbReference type="RefSeq" id="XP_003014511.1">
    <property type="nucleotide sequence ID" value="XM_003014465.1"/>
</dbReference>
<sequence>MTIITSSLSILARSLELELLLQELIVYCMYPYQILGTIHTPYAPAPPPPPPSKAQPLKAGPRRPPAILDPFIRPIDLPMPPSSSPFYSQLNISQIVLGASIGDDQAAAGGGTRERKGEQQGKTNNSTMKGGGGGGGGGSLPQAVCSLPRHAADVDEMNFETATIAFSRAAIGPLALGCILLCQGSAKGTSRCVFGGGRRFWWFFWVVILLGLGLVTSEISKTITYEYKQNKLPEPFCFFFFVFVFGFGFNLWSTPSH</sequence>
<keyword evidence="2" id="KW-1133">Transmembrane helix</keyword>